<dbReference type="Gene3D" id="1.10.12.10">
    <property type="entry name" value="Lyase 2-enoyl-coa Hydratase, Chain A, domain 2"/>
    <property type="match status" value="1"/>
</dbReference>
<protein>
    <recommendedName>
        <fullName evidence="7">Enoyl-CoA hydratase domain-containing protein 3, mitochondrial</fullName>
    </recommendedName>
</protein>
<dbReference type="Gene3D" id="3.90.226.10">
    <property type="entry name" value="2-enoyl-CoA Hydratase, Chain A, domain 1"/>
    <property type="match status" value="1"/>
</dbReference>
<evidence type="ECO:0000256" key="6">
    <source>
        <dbReference type="ARBA" id="ARBA00037410"/>
    </source>
</evidence>
<name>A0A7R9FNX6_9NEOP</name>
<evidence type="ECO:0000256" key="4">
    <source>
        <dbReference type="ARBA" id="ARBA00023098"/>
    </source>
</evidence>
<dbReference type="InterPro" id="IPR014748">
    <property type="entry name" value="Enoyl-CoA_hydra_C"/>
</dbReference>
<evidence type="ECO:0000313" key="8">
    <source>
        <dbReference type="EMBL" id="CAD7456301.1"/>
    </source>
</evidence>
<keyword evidence="5" id="KW-0496">Mitochondrion</keyword>
<dbReference type="GO" id="GO:0005739">
    <property type="term" value="C:mitochondrion"/>
    <property type="evidence" value="ECO:0007669"/>
    <property type="project" value="UniProtKB-SubCell"/>
</dbReference>
<dbReference type="InterPro" id="IPR029045">
    <property type="entry name" value="ClpP/crotonase-like_dom_sf"/>
</dbReference>
<accession>A0A7R9FNX6</accession>
<keyword evidence="3" id="KW-0809">Transit peptide</keyword>
<dbReference type="SUPFAM" id="SSF52096">
    <property type="entry name" value="ClpP/crotonase"/>
    <property type="match status" value="1"/>
</dbReference>
<dbReference type="AlphaFoldDB" id="A0A7R9FNX6"/>
<dbReference type="PANTHER" id="PTHR43602">
    <property type="match status" value="1"/>
</dbReference>
<keyword evidence="4" id="KW-0443">Lipid metabolism</keyword>
<dbReference type="GO" id="GO:0016836">
    <property type="term" value="F:hydro-lyase activity"/>
    <property type="evidence" value="ECO:0007669"/>
    <property type="project" value="TreeGrafter"/>
</dbReference>
<evidence type="ECO:0000256" key="2">
    <source>
        <dbReference type="ARBA" id="ARBA00022832"/>
    </source>
</evidence>
<dbReference type="GO" id="GO:0006631">
    <property type="term" value="P:fatty acid metabolic process"/>
    <property type="evidence" value="ECO:0007669"/>
    <property type="project" value="UniProtKB-KW"/>
</dbReference>
<evidence type="ECO:0000256" key="1">
    <source>
        <dbReference type="ARBA" id="ARBA00004173"/>
    </source>
</evidence>
<gene>
    <name evidence="8" type="ORF">TTEB3V08_LOCUS4334</name>
</gene>
<evidence type="ECO:0000256" key="7">
    <source>
        <dbReference type="ARBA" id="ARBA00040545"/>
    </source>
</evidence>
<dbReference type="Pfam" id="PF00378">
    <property type="entry name" value="ECH_1"/>
    <property type="match status" value="1"/>
</dbReference>
<dbReference type="EMBL" id="OE001225">
    <property type="protein sequence ID" value="CAD7456301.1"/>
    <property type="molecule type" value="Genomic_DNA"/>
</dbReference>
<dbReference type="CDD" id="cd06558">
    <property type="entry name" value="crotonase-like"/>
    <property type="match status" value="1"/>
</dbReference>
<dbReference type="InterPro" id="IPR052377">
    <property type="entry name" value="Mitochondrial_ECH-domain"/>
</dbReference>
<dbReference type="InterPro" id="IPR001753">
    <property type="entry name" value="Enoyl-CoA_hydra/iso"/>
</dbReference>
<evidence type="ECO:0000256" key="3">
    <source>
        <dbReference type="ARBA" id="ARBA00022946"/>
    </source>
</evidence>
<comment type="subcellular location">
    <subcellularLocation>
        <location evidence="1">Mitochondrion</location>
    </subcellularLocation>
</comment>
<evidence type="ECO:0000256" key="5">
    <source>
        <dbReference type="ARBA" id="ARBA00023128"/>
    </source>
</evidence>
<keyword evidence="2" id="KW-0276">Fatty acid metabolism</keyword>
<dbReference type="PANTHER" id="PTHR43602:SF1">
    <property type="entry name" value="ENOYL-COA HYDRATASE DOMAIN-CONTAINING PROTEIN 3, MITOCHONDRIAL"/>
    <property type="match status" value="1"/>
</dbReference>
<sequence length="362" mass="39631">MSNSSRMSLAMCKHVTRIRGPKRSISHSTCHKSCIMSPVDPPPPPPLTKATQLDGVKKIVMVSNRTRFGLINTDLDQYQIPTTLYLIYVLSLYSAISRNALSLQMMEDLIHHITFNQDDPNLRCIVLYGEGKVFSAGHNLKELTHKDGSDYHHQVFSTCSRLMLGILQCPVPVIAVVQGLAAAAGCQLVATCDIAIIGDEALLCFCHSANFGIFCSTPGVAVGRAVPRKVAAHMLFTGIPLTAEEAIGAGLVSKVVPEENVGLEFESLSGHIFQIHVNPSRVFPTDEEVAKIVQAITCKSRAIVAMGKKFFYQQLEADIKTAYRLGEEVMVNNIGLADGQEGIRSFIEKRKANWSHGFEKAH</sequence>
<reference evidence="8" key="1">
    <citation type="submission" date="2020-11" db="EMBL/GenBank/DDBJ databases">
        <authorList>
            <person name="Tran Van P."/>
        </authorList>
    </citation>
    <scope>NUCLEOTIDE SEQUENCE</scope>
</reference>
<proteinExistence type="predicted"/>
<organism evidence="8">
    <name type="scientific">Timema tahoe</name>
    <dbReference type="NCBI Taxonomy" id="61484"/>
    <lineage>
        <taxon>Eukaryota</taxon>
        <taxon>Metazoa</taxon>
        <taxon>Ecdysozoa</taxon>
        <taxon>Arthropoda</taxon>
        <taxon>Hexapoda</taxon>
        <taxon>Insecta</taxon>
        <taxon>Pterygota</taxon>
        <taxon>Neoptera</taxon>
        <taxon>Polyneoptera</taxon>
        <taxon>Phasmatodea</taxon>
        <taxon>Timematodea</taxon>
        <taxon>Timematoidea</taxon>
        <taxon>Timematidae</taxon>
        <taxon>Timema</taxon>
    </lineage>
</organism>
<comment type="function">
    <text evidence="6">May play a role in fatty acid biosynthesis and insulin sensitivity.</text>
</comment>